<keyword evidence="1" id="KW-1133">Transmembrane helix</keyword>
<dbReference type="Proteomes" id="UP000252182">
    <property type="component" value="Chromosome"/>
</dbReference>
<accession>A0A345D9K7</accession>
<evidence type="ECO:0000256" key="1">
    <source>
        <dbReference type="SAM" id="Phobius"/>
    </source>
</evidence>
<gene>
    <name evidence="2" type="ORF">DTO96_100762</name>
</gene>
<protein>
    <submittedName>
        <fullName evidence="2">Uncharacterized protein</fullName>
    </submittedName>
</protein>
<reference evidence="3" key="1">
    <citation type="submission" date="2018-07" db="EMBL/GenBank/DDBJ databases">
        <authorList>
            <person name="Kim H."/>
        </authorList>
    </citation>
    <scope>NUCLEOTIDE SEQUENCE [LARGE SCALE GENOMIC DNA]</scope>
    <source>
        <strain evidence="3">F02</strain>
    </source>
</reference>
<keyword evidence="1" id="KW-0472">Membrane</keyword>
<keyword evidence="1" id="KW-0812">Transmembrane</keyword>
<feature type="transmembrane region" description="Helical" evidence="1">
    <location>
        <begin position="24"/>
        <end position="42"/>
    </location>
</feature>
<evidence type="ECO:0000313" key="2">
    <source>
        <dbReference type="EMBL" id="AXF85045.1"/>
    </source>
</evidence>
<sequence>MDVQNEIGYWSHWADMMPSGVPEALFLLFILFGLGFAFYLGWRQNEKEK</sequence>
<organism evidence="2 3">
    <name type="scientific">Ephemeroptericola cinctiostellae</name>
    <dbReference type="NCBI Taxonomy" id="2268024"/>
    <lineage>
        <taxon>Bacteria</taxon>
        <taxon>Pseudomonadati</taxon>
        <taxon>Pseudomonadota</taxon>
        <taxon>Betaproteobacteria</taxon>
        <taxon>Burkholderiales</taxon>
        <taxon>Burkholderiaceae</taxon>
        <taxon>Ephemeroptericola</taxon>
    </lineage>
</organism>
<proteinExistence type="predicted"/>
<dbReference type="KEGG" id="hyf:DTO96_100762"/>
<dbReference type="AlphaFoldDB" id="A0A345D9K7"/>
<evidence type="ECO:0000313" key="3">
    <source>
        <dbReference type="Proteomes" id="UP000252182"/>
    </source>
</evidence>
<dbReference type="EMBL" id="CP031124">
    <property type="protein sequence ID" value="AXF85045.1"/>
    <property type="molecule type" value="Genomic_DNA"/>
</dbReference>
<name>A0A345D9K7_9BURK</name>
<dbReference type="RefSeq" id="WP_157964315.1">
    <property type="nucleotide sequence ID" value="NZ_CP031124.1"/>
</dbReference>
<keyword evidence="3" id="KW-1185">Reference proteome</keyword>